<keyword evidence="5 7" id="KW-0472">Membrane</keyword>
<evidence type="ECO:0000256" key="6">
    <source>
        <dbReference type="SAM" id="MobiDB-lite"/>
    </source>
</evidence>
<feature type="compositionally biased region" description="Polar residues" evidence="6">
    <location>
        <begin position="29"/>
        <end position="58"/>
    </location>
</feature>
<feature type="region of interest" description="Disordered" evidence="6">
    <location>
        <begin position="1"/>
        <end position="141"/>
    </location>
</feature>
<feature type="transmembrane region" description="Helical" evidence="7">
    <location>
        <begin position="242"/>
        <end position="264"/>
    </location>
</feature>
<feature type="domain" description="Cation efflux protein transmembrane" evidence="8">
    <location>
        <begin position="181"/>
        <end position="385"/>
    </location>
</feature>
<dbReference type="InterPro" id="IPR027469">
    <property type="entry name" value="Cation_efflux_TMD_sf"/>
</dbReference>
<feature type="compositionally biased region" description="Basic and acidic residues" evidence="6">
    <location>
        <begin position="490"/>
        <end position="521"/>
    </location>
</feature>
<evidence type="ECO:0000313" key="10">
    <source>
        <dbReference type="Proteomes" id="UP000695562"/>
    </source>
</evidence>
<evidence type="ECO:0000256" key="1">
    <source>
        <dbReference type="ARBA" id="ARBA00004141"/>
    </source>
</evidence>
<comment type="subcellular location">
    <subcellularLocation>
        <location evidence="1">Membrane</location>
        <topology evidence="1">Multi-pass membrane protein</topology>
    </subcellularLocation>
</comment>
<dbReference type="Gene3D" id="1.20.1510.10">
    <property type="entry name" value="Cation efflux protein transmembrane domain"/>
    <property type="match status" value="1"/>
</dbReference>
<dbReference type="Pfam" id="PF01545">
    <property type="entry name" value="Cation_efflux"/>
    <property type="match status" value="1"/>
</dbReference>
<dbReference type="SUPFAM" id="SSF161111">
    <property type="entry name" value="Cation efflux protein transmembrane domain-like"/>
    <property type="match status" value="1"/>
</dbReference>
<keyword evidence="4 7" id="KW-1133">Transmembrane helix</keyword>
<accession>A0A8J4V7B5</accession>
<reference evidence="9" key="1">
    <citation type="submission" date="2020-01" db="EMBL/GenBank/DDBJ databases">
        <title>Development of genomics and gene disruption for Polysphondylium violaceum indicates a role for the polyketide synthase stlB in stalk morphogenesis.</title>
        <authorList>
            <person name="Narita B."/>
            <person name="Kawabe Y."/>
            <person name="Kin K."/>
            <person name="Saito T."/>
            <person name="Gibbs R."/>
            <person name="Kuspa A."/>
            <person name="Muzny D."/>
            <person name="Queller D."/>
            <person name="Richards S."/>
            <person name="Strassman J."/>
            <person name="Sucgang R."/>
            <person name="Worley K."/>
            <person name="Schaap P."/>
        </authorList>
    </citation>
    <scope>NUCLEOTIDE SEQUENCE</scope>
    <source>
        <strain evidence="9">QSvi11</strain>
    </source>
</reference>
<dbReference type="PANTHER" id="PTHR45755:SF2">
    <property type="entry name" value="ZINC TRANSPORTER PROTEIN DDB_G0269332-RELATED"/>
    <property type="match status" value="1"/>
</dbReference>
<evidence type="ECO:0000256" key="3">
    <source>
        <dbReference type="ARBA" id="ARBA00022692"/>
    </source>
</evidence>
<dbReference type="EMBL" id="AJWJ01000052">
    <property type="protein sequence ID" value="KAF2076682.1"/>
    <property type="molecule type" value="Genomic_DNA"/>
</dbReference>
<proteinExistence type="predicted"/>
<feature type="compositionally biased region" description="Basic and acidic residues" evidence="6">
    <location>
        <begin position="582"/>
        <end position="608"/>
    </location>
</feature>
<feature type="compositionally biased region" description="Basic residues" evidence="6">
    <location>
        <begin position="609"/>
        <end position="620"/>
    </location>
</feature>
<evidence type="ECO:0000256" key="4">
    <source>
        <dbReference type="ARBA" id="ARBA00022989"/>
    </source>
</evidence>
<dbReference type="GO" id="GO:0005385">
    <property type="term" value="F:zinc ion transmembrane transporter activity"/>
    <property type="evidence" value="ECO:0007669"/>
    <property type="project" value="InterPro"/>
</dbReference>
<dbReference type="InterPro" id="IPR058533">
    <property type="entry name" value="Cation_efflux_TM"/>
</dbReference>
<dbReference type="GO" id="GO:1904257">
    <property type="term" value="P:zinc ion import into Golgi lumen"/>
    <property type="evidence" value="ECO:0007669"/>
    <property type="project" value="TreeGrafter"/>
</dbReference>
<name>A0A8J4V7B5_9MYCE</name>
<dbReference type="AlphaFoldDB" id="A0A8J4V7B5"/>
<dbReference type="PANTHER" id="PTHR45755">
    <property type="match status" value="1"/>
</dbReference>
<organism evidence="9 10">
    <name type="scientific">Polysphondylium violaceum</name>
    <dbReference type="NCBI Taxonomy" id="133409"/>
    <lineage>
        <taxon>Eukaryota</taxon>
        <taxon>Amoebozoa</taxon>
        <taxon>Evosea</taxon>
        <taxon>Eumycetozoa</taxon>
        <taxon>Dictyostelia</taxon>
        <taxon>Dictyosteliales</taxon>
        <taxon>Dictyosteliaceae</taxon>
        <taxon>Polysphondylium</taxon>
    </lineage>
</organism>
<keyword evidence="3 7" id="KW-0812">Transmembrane</keyword>
<feature type="compositionally biased region" description="Low complexity" evidence="6">
    <location>
        <begin position="526"/>
        <end position="554"/>
    </location>
</feature>
<dbReference type="InterPro" id="IPR045316">
    <property type="entry name" value="Msc2-like"/>
</dbReference>
<feature type="compositionally biased region" description="Low complexity" evidence="6">
    <location>
        <begin position="15"/>
        <end position="24"/>
    </location>
</feature>
<gene>
    <name evidence="9" type="ORF">CYY_001995</name>
</gene>
<evidence type="ECO:0000256" key="7">
    <source>
        <dbReference type="SAM" id="Phobius"/>
    </source>
</evidence>
<keyword evidence="10" id="KW-1185">Reference proteome</keyword>
<evidence type="ECO:0000313" key="9">
    <source>
        <dbReference type="EMBL" id="KAF2076682.1"/>
    </source>
</evidence>
<dbReference type="NCBIfam" id="TIGR01297">
    <property type="entry name" value="CDF"/>
    <property type="match status" value="1"/>
</dbReference>
<feature type="region of interest" description="Disordered" evidence="6">
    <location>
        <begin position="468"/>
        <end position="646"/>
    </location>
</feature>
<feature type="compositionally biased region" description="Basic and acidic residues" evidence="6">
    <location>
        <begin position="1"/>
        <end position="14"/>
    </location>
</feature>
<feature type="compositionally biased region" description="Basic and acidic residues" evidence="6">
    <location>
        <begin position="555"/>
        <end position="569"/>
    </location>
</feature>
<comment type="caution">
    <text evidence="9">The sequence shown here is derived from an EMBL/GenBank/DDBJ whole genome shotgun (WGS) entry which is preliminary data.</text>
</comment>
<feature type="transmembrane region" description="Helical" evidence="7">
    <location>
        <begin position="323"/>
        <end position="348"/>
    </location>
</feature>
<feature type="compositionally biased region" description="Low complexity" evidence="6">
    <location>
        <begin position="59"/>
        <end position="68"/>
    </location>
</feature>
<dbReference type="Proteomes" id="UP000695562">
    <property type="component" value="Unassembled WGS sequence"/>
</dbReference>
<keyword evidence="2" id="KW-0813">Transport</keyword>
<feature type="compositionally biased region" description="Low complexity" evidence="6">
    <location>
        <begin position="98"/>
        <end position="141"/>
    </location>
</feature>
<evidence type="ECO:0000256" key="5">
    <source>
        <dbReference type="ARBA" id="ARBA00023136"/>
    </source>
</evidence>
<dbReference type="GO" id="GO:0016020">
    <property type="term" value="C:membrane"/>
    <property type="evidence" value="ECO:0007669"/>
    <property type="project" value="UniProtKB-SubCell"/>
</dbReference>
<dbReference type="GO" id="GO:0031410">
    <property type="term" value="C:cytoplasmic vesicle"/>
    <property type="evidence" value="ECO:0007669"/>
    <property type="project" value="TreeGrafter"/>
</dbReference>
<sequence>MKDNYDPYSHDHDNQNQYQQPQYNVVGGSPSTGTTIVSPQSISSPVYDYNINSSTNQYNNHGHSHNSNSGGGGHHHHNRLGHPQPYYASYNDINSKPQDNNSNNNYNNYSNYYTQQQQQQQQQYNNNYDNNNYNNNNNYYPQQQQQFSPQQFYNNNLNGGNVSFQLLLNNLLNDNDAKKLAIWIVVMLIFTLYEIFYGAYLESLGLVSDGFHTLFDCIGLIISLMGMIFGRKGPNQDYTYGYDRWEVLGTFANCCFLLFVSFFLFLESIERLLEPPHIHDHGRVISLAFVSLIINLLGLFFFKRQHSPMDSNNNRNKGLIRNMNLLTITNHILVDSCTSLGVIFSSLLGKTMGLEISDSLISLIIAAIIVYDVLPVALRTAKTLLQTTPDAIKQDIDSAMIKIQKINGVLDCNERHFWAHSSGSYIGSINVIVRSNCLEHEITSTVRKHLSFIQDLTVQVEREHIHNHNHQHSHNQEQLNHEHKHHHNHDNHDHHNEHNHDHHDHDHHEHHDEHNHDEHDHHGHSHNNNNNNHGHSHNNNNNHHGHSHNNNNDQQQEHHHSHDQEDEVPKYQVQQEDTDEIEHEHEHEHDHEHIHDHHHNENDDDHNHSHGHSHQHKHNHSHDNDHHNHNHSHNTDGWGEDDDSTQ</sequence>
<feature type="transmembrane region" description="Helical" evidence="7">
    <location>
        <begin position="180"/>
        <end position="199"/>
    </location>
</feature>
<feature type="transmembrane region" description="Helical" evidence="7">
    <location>
        <begin position="211"/>
        <end position="230"/>
    </location>
</feature>
<evidence type="ECO:0000259" key="8">
    <source>
        <dbReference type="Pfam" id="PF01545"/>
    </source>
</evidence>
<dbReference type="GO" id="GO:0006882">
    <property type="term" value="P:intracellular zinc ion homeostasis"/>
    <property type="evidence" value="ECO:0007669"/>
    <property type="project" value="InterPro"/>
</dbReference>
<dbReference type="GO" id="GO:0005794">
    <property type="term" value="C:Golgi apparatus"/>
    <property type="evidence" value="ECO:0007669"/>
    <property type="project" value="TreeGrafter"/>
</dbReference>
<dbReference type="InterPro" id="IPR002524">
    <property type="entry name" value="Cation_efflux"/>
</dbReference>
<protein>
    <recommendedName>
        <fullName evidence="8">Cation efflux protein transmembrane domain-containing protein</fullName>
    </recommendedName>
</protein>
<dbReference type="OrthoDB" id="78669at2759"/>
<evidence type="ECO:0000256" key="2">
    <source>
        <dbReference type="ARBA" id="ARBA00022448"/>
    </source>
</evidence>
<feature type="transmembrane region" description="Helical" evidence="7">
    <location>
        <begin position="360"/>
        <end position="378"/>
    </location>
</feature>
<feature type="transmembrane region" description="Helical" evidence="7">
    <location>
        <begin position="284"/>
        <end position="302"/>
    </location>
</feature>